<evidence type="ECO:0000256" key="1">
    <source>
        <dbReference type="SAM" id="MobiDB-lite"/>
    </source>
</evidence>
<feature type="region of interest" description="Disordered" evidence="1">
    <location>
        <begin position="123"/>
        <end position="157"/>
    </location>
</feature>
<evidence type="ECO:0000259" key="2">
    <source>
        <dbReference type="SMART" id="SM00751"/>
    </source>
</evidence>
<dbReference type="EMBL" id="GGEC01081934">
    <property type="protein sequence ID" value="MBX62418.1"/>
    <property type="molecule type" value="Transcribed_RNA"/>
</dbReference>
<dbReference type="InterPro" id="IPR035925">
    <property type="entry name" value="BSD_dom_sf"/>
</dbReference>
<feature type="compositionally biased region" description="Acidic residues" evidence="1">
    <location>
        <begin position="198"/>
        <end position="215"/>
    </location>
</feature>
<organism evidence="3">
    <name type="scientific">Rhizophora mucronata</name>
    <name type="common">Asiatic mangrove</name>
    <dbReference type="NCBI Taxonomy" id="61149"/>
    <lineage>
        <taxon>Eukaryota</taxon>
        <taxon>Viridiplantae</taxon>
        <taxon>Streptophyta</taxon>
        <taxon>Embryophyta</taxon>
        <taxon>Tracheophyta</taxon>
        <taxon>Spermatophyta</taxon>
        <taxon>Magnoliopsida</taxon>
        <taxon>eudicotyledons</taxon>
        <taxon>Gunneridae</taxon>
        <taxon>Pentapetalae</taxon>
        <taxon>rosids</taxon>
        <taxon>fabids</taxon>
        <taxon>Malpighiales</taxon>
        <taxon>Rhizophoraceae</taxon>
        <taxon>Rhizophora</taxon>
    </lineage>
</organism>
<dbReference type="InterPro" id="IPR005607">
    <property type="entry name" value="BSD_dom"/>
</dbReference>
<feature type="compositionally biased region" description="Polar residues" evidence="1">
    <location>
        <begin position="234"/>
        <end position="253"/>
    </location>
</feature>
<feature type="region of interest" description="Disordered" evidence="1">
    <location>
        <begin position="171"/>
        <end position="280"/>
    </location>
</feature>
<feature type="compositionally biased region" description="Basic and acidic residues" evidence="1">
    <location>
        <begin position="260"/>
        <end position="280"/>
    </location>
</feature>
<dbReference type="PANTHER" id="PTHR31923:SF9">
    <property type="entry name" value="BSD DOMAIN-CONTAINING PROTEIN"/>
    <property type="match status" value="1"/>
</dbReference>
<name>A0A2P2Q604_RHIMU</name>
<protein>
    <recommendedName>
        <fullName evidence="2">BSD domain-containing protein</fullName>
    </recommendedName>
</protein>
<proteinExistence type="predicted"/>
<dbReference type="SUPFAM" id="SSF140383">
    <property type="entry name" value="BSD domain-like"/>
    <property type="match status" value="1"/>
</dbReference>
<dbReference type="AlphaFoldDB" id="A0A2P2Q604"/>
<sequence length="280" mass="31870">MEEKDDGGEGYAPGITREVIDFVQEISRRPECWTDFPLPLDHDFRMSDSQQEHASTVEQMVPSFRALRTNVCSNMGVEQFWMVYFILLLPRLNEHDFEFLSTPQIVEMRNRLLQMLKNKRNEKVELSPNPDVLDTSQVGSKVGEPQRDSTSSSGKEVAEIVNATEILEIDAEENTDQWLGETDIETGTSVDRERKLEEEEEEDVSFSDLEDDDNDISSRLSASRKAQSIKAPSRSGSSDWEQLNKNSEAQTGLQKARPSISRDKDSDVESNDWLKVDDSD</sequence>
<dbReference type="PANTHER" id="PTHR31923">
    <property type="entry name" value="BSD DOMAIN-CONTAINING PROTEIN"/>
    <property type="match status" value="1"/>
</dbReference>
<reference evidence="3" key="1">
    <citation type="submission" date="2018-02" db="EMBL/GenBank/DDBJ databases">
        <title>Rhizophora mucronata_Transcriptome.</title>
        <authorList>
            <person name="Meera S.P."/>
            <person name="Sreeshan A."/>
            <person name="Augustine A."/>
        </authorList>
    </citation>
    <scope>NUCLEOTIDE SEQUENCE</scope>
    <source>
        <tissue evidence="3">Leaf</tissue>
    </source>
</reference>
<accession>A0A2P2Q604</accession>
<dbReference type="Pfam" id="PF03909">
    <property type="entry name" value="BSD"/>
    <property type="match status" value="1"/>
</dbReference>
<dbReference type="SMART" id="SM00751">
    <property type="entry name" value="BSD"/>
    <property type="match status" value="1"/>
</dbReference>
<feature type="domain" description="BSD" evidence="2">
    <location>
        <begin position="41"/>
        <end position="92"/>
    </location>
</feature>
<evidence type="ECO:0000313" key="3">
    <source>
        <dbReference type="EMBL" id="MBX62418.1"/>
    </source>
</evidence>